<dbReference type="Gene3D" id="3.40.50.150">
    <property type="entry name" value="Vaccinia Virus protein VP39"/>
    <property type="match status" value="1"/>
</dbReference>
<dbReference type="InterPro" id="IPR029063">
    <property type="entry name" value="SAM-dependent_MTases_sf"/>
</dbReference>
<dbReference type="EMBL" id="JAOTPV010000018">
    <property type="protein sequence ID" value="KAJ4472953.1"/>
    <property type="molecule type" value="Genomic_DNA"/>
</dbReference>
<comment type="caution">
    <text evidence="2">The sequence shown here is derived from an EMBL/GenBank/DDBJ whole genome shotgun (WGS) entry which is preliminary data.</text>
</comment>
<keyword evidence="3" id="KW-1185">Reference proteome</keyword>
<evidence type="ECO:0000313" key="2">
    <source>
        <dbReference type="EMBL" id="KAJ4472953.1"/>
    </source>
</evidence>
<dbReference type="GO" id="GO:0032259">
    <property type="term" value="P:methylation"/>
    <property type="evidence" value="ECO:0007669"/>
    <property type="project" value="UniProtKB-KW"/>
</dbReference>
<name>A0A9W9A2H6_9AGAR</name>
<dbReference type="PANTHER" id="PTHR43591">
    <property type="entry name" value="METHYLTRANSFERASE"/>
    <property type="match status" value="1"/>
</dbReference>
<keyword evidence="2" id="KW-0808">Transferase</keyword>
<dbReference type="Proteomes" id="UP001150266">
    <property type="component" value="Unassembled WGS sequence"/>
</dbReference>
<evidence type="ECO:0000313" key="3">
    <source>
        <dbReference type="Proteomes" id="UP001150266"/>
    </source>
</evidence>
<dbReference type="GO" id="GO:0008168">
    <property type="term" value="F:methyltransferase activity"/>
    <property type="evidence" value="ECO:0007669"/>
    <property type="project" value="UniProtKB-KW"/>
</dbReference>
<proteinExistence type="predicted"/>
<evidence type="ECO:0000259" key="1">
    <source>
        <dbReference type="Pfam" id="PF13649"/>
    </source>
</evidence>
<dbReference type="SUPFAM" id="SSF53335">
    <property type="entry name" value="S-adenosyl-L-methionine-dependent methyltransferases"/>
    <property type="match status" value="1"/>
</dbReference>
<keyword evidence="2" id="KW-0489">Methyltransferase</keyword>
<dbReference type="OrthoDB" id="184880at2759"/>
<sequence length="280" mass="31649">MADEQNAYVILEQNDFERARLNSQFWYCHKHINLDRFIHDERLSLPSDAVVLESGAGTGIWSMELAKLMPSSVTFNVIDISTKLFPSTSIVPANVHFSQTSILSLPTEWSSRFDLASQKLLSPALTRHQWRLAVSEFYRVIKPGGHIQLMEFIWSEWTLSKGPANDRFKSVFRELYQKHDLVANVATELPELLKEVGFSDIMVESRSAPVGVGLGPEGEKGMRVFKNVLTSLKPAVLKLGIVSSEKQYDDIFHSIDEDWRNGLGGEFTMLCAIYAQKPVE</sequence>
<dbReference type="CDD" id="cd02440">
    <property type="entry name" value="AdoMet_MTases"/>
    <property type="match status" value="1"/>
</dbReference>
<accession>A0A9W9A2H6</accession>
<gene>
    <name evidence="2" type="ORF">J3R30DRAFT_745854</name>
</gene>
<organism evidence="2 3">
    <name type="scientific">Lentinula aciculospora</name>
    <dbReference type="NCBI Taxonomy" id="153920"/>
    <lineage>
        <taxon>Eukaryota</taxon>
        <taxon>Fungi</taxon>
        <taxon>Dikarya</taxon>
        <taxon>Basidiomycota</taxon>
        <taxon>Agaricomycotina</taxon>
        <taxon>Agaricomycetes</taxon>
        <taxon>Agaricomycetidae</taxon>
        <taxon>Agaricales</taxon>
        <taxon>Marasmiineae</taxon>
        <taxon>Omphalotaceae</taxon>
        <taxon>Lentinula</taxon>
    </lineage>
</organism>
<dbReference type="InterPro" id="IPR041698">
    <property type="entry name" value="Methyltransf_25"/>
</dbReference>
<dbReference type="AlphaFoldDB" id="A0A9W9A2H6"/>
<feature type="domain" description="Methyltransferase" evidence="1">
    <location>
        <begin position="51"/>
        <end position="145"/>
    </location>
</feature>
<reference evidence="2" key="1">
    <citation type="submission" date="2022-08" db="EMBL/GenBank/DDBJ databases">
        <title>A Global Phylogenomic Analysis of the Shiitake Genus Lentinula.</title>
        <authorList>
            <consortium name="DOE Joint Genome Institute"/>
            <person name="Sierra-Patev S."/>
            <person name="Min B."/>
            <person name="Naranjo-Ortiz M."/>
            <person name="Looney B."/>
            <person name="Konkel Z."/>
            <person name="Slot J.C."/>
            <person name="Sakamoto Y."/>
            <person name="Steenwyk J.L."/>
            <person name="Rokas A."/>
            <person name="Carro J."/>
            <person name="Camarero S."/>
            <person name="Ferreira P."/>
            <person name="Molpeceres G."/>
            <person name="Ruiz-Duenas F.J."/>
            <person name="Serrano A."/>
            <person name="Henrissat B."/>
            <person name="Drula E."/>
            <person name="Hughes K.W."/>
            <person name="Mata J.L."/>
            <person name="Ishikawa N.K."/>
            <person name="Vargas-Isla R."/>
            <person name="Ushijima S."/>
            <person name="Smith C.A."/>
            <person name="Ahrendt S."/>
            <person name="Andreopoulos W."/>
            <person name="He G."/>
            <person name="Labutti K."/>
            <person name="Lipzen A."/>
            <person name="Ng V."/>
            <person name="Riley R."/>
            <person name="Sandor L."/>
            <person name="Barry K."/>
            <person name="Martinez A.T."/>
            <person name="Xiao Y."/>
            <person name="Gibbons J.G."/>
            <person name="Terashima K."/>
            <person name="Grigoriev I.V."/>
            <person name="Hibbett D.S."/>
        </authorList>
    </citation>
    <scope>NUCLEOTIDE SEQUENCE</scope>
    <source>
        <strain evidence="2">JLM2183</strain>
    </source>
</reference>
<dbReference type="Pfam" id="PF13649">
    <property type="entry name" value="Methyltransf_25"/>
    <property type="match status" value="1"/>
</dbReference>
<protein>
    <submittedName>
        <fullName evidence="2">S-adenosyl-L-methionine-dependent methyltransferase</fullName>
    </submittedName>
</protein>